<dbReference type="Proteomes" id="UP000012174">
    <property type="component" value="Unassembled WGS sequence"/>
</dbReference>
<keyword evidence="2" id="KW-0732">Signal</keyword>
<gene>
    <name evidence="3" type="ORF">UCREL1_1555</name>
</gene>
<evidence type="ECO:0000256" key="2">
    <source>
        <dbReference type="SAM" id="SignalP"/>
    </source>
</evidence>
<keyword evidence="4" id="KW-1185">Reference proteome</keyword>
<feature type="compositionally biased region" description="Acidic residues" evidence="1">
    <location>
        <begin position="237"/>
        <end position="249"/>
    </location>
</feature>
<reference evidence="4" key="1">
    <citation type="journal article" date="2013" name="Genome Announc.">
        <title>Draft genome sequence of the grapevine dieback fungus Eutypa lata UCR-EL1.</title>
        <authorList>
            <person name="Blanco-Ulate B."/>
            <person name="Rolshausen P.E."/>
            <person name="Cantu D."/>
        </authorList>
    </citation>
    <scope>NUCLEOTIDE SEQUENCE [LARGE SCALE GENOMIC DNA]</scope>
    <source>
        <strain evidence="4">UCR-EL1</strain>
    </source>
</reference>
<dbReference type="OrthoDB" id="4770920at2759"/>
<name>M7TNA9_EUTLA</name>
<feature type="signal peptide" evidence="2">
    <location>
        <begin position="1"/>
        <end position="18"/>
    </location>
</feature>
<feature type="compositionally biased region" description="Low complexity" evidence="1">
    <location>
        <begin position="269"/>
        <end position="285"/>
    </location>
</feature>
<dbReference type="EMBL" id="KB705645">
    <property type="protein sequence ID" value="EMR71396.1"/>
    <property type="molecule type" value="Genomic_DNA"/>
</dbReference>
<evidence type="ECO:0000313" key="4">
    <source>
        <dbReference type="Proteomes" id="UP000012174"/>
    </source>
</evidence>
<evidence type="ECO:0000256" key="1">
    <source>
        <dbReference type="SAM" id="MobiDB-lite"/>
    </source>
</evidence>
<sequence length="309" mass="32872">MLITLLLATFAGAGVAGASDTVFYPPAVVTAGVPTTIKFDYNASSCKDTLEGGPNCDWPFFRLELTADPRFNYTGGSDDSIFLISRMCNLAACISTNLTSFNVTVPPSAVPNGAPYSLDYKLFDFHPNGTAREFSPIWSGFEGSRFSIAGSNKTDPPWTRYDHRYEPDNFFRPWYGNVSCEALACAMACANDLAAPSVPFVKTDFPELDACVEACPGYGWDPRVCVTENAVVAAADEGGDEGGEEDESEGGGPSGSSTVTAPLRPTEDGAAASETASSTSPSSGSKTVFVAQWGSWMVVLMSMIMIKYM</sequence>
<organism evidence="3 4">
    <name type="scientific">Eutypa lata (strain UCR-EL1)</name>
    <name type="common">Grapevine dieback disease fungus</name>
    <name type="synonym">Eutypa armeniacae</name>
    <dbReference type="NCBI Taxonomy" id="1287681"/>
    <lineage>
        <taxon>Eukaryota</taxon>
        <taxon>Fungi</taxon>
        <taxon>Dikarya</taxon>
        <taxon>Ascomycota</taxon>
        <taxon>Pezizomycotina</taxon>
        <taxon>Sordariomycetes</taxon>
        <taxon>Xylariomycetidae</taxon>
        <taxon>Xylariales</taxon>
        <taxon>Diatrypaceae</taxon>
        <taxon>Eutypa</taxon>
    </lineage>
</organism>
<dbReference type="HOGENOM" id="CLU_900260_0_0_1"/>
<feature type="region of interest" description="Disordered" evidence="1">
    <location>
        <begin position="237"/>
        <end position="285"/>
    </location>
</feature>
<protein>
    <submittedName>
        <fullName evidence="3">Uncharacterized protein</fullName>
    </submittedName>
</protein>
<feature type="chain" id="PRO_5004085985" evidence="2">
    <location>
        <begin position="19"/>
        <end position="309"/>
    </location>
</feature>
<dbReference type="KEGG" id="ela:UCREL1_1555"/>
<dbReference type="AlphaFoldDB" id="M7TNA9"/>
<proteinExistence type="predicted"/>
<accession>M7TNA9</accession>
<evidence type="ECO:0000313" key="3">
    <source>
        <dbReference type="EMBL" id="EMR71396.1"/>
    </source>
</evidence>